<dbReference type="RefSeq" id="WP_016390328.1">
    <property type="nucleotide sequence ID" value="NZ_KE646807.1"/>
</dbReference>
<dbReference type="Proteomes" id="UP000015462">
    <property type="component" value="Unassembled WGS sequence"/>
</dbReference>
<dbReference type="Pfam" id="PF00117">
    <property type="entry name" value="GATase"/>
    <property type="match status" value="1"/>
</dbReference>
<reference evidence="2 3" key="1">
    <citation type="journal article" date="2013" name="Genome Announc.">
        <title>Genome Sequence of the Pyrene- and Fluoranthene-Degrading Bacterium Cycloclasticus sp. Strain PY97M.</title>
        <authorList>
            <person name="Cui Z."/>
            <person name="Xu G."/>
            <person name="Li Q."/>
            <person name="Gao W."/>
            <person name="Zheng L."/>
        </authorList>
    </citation>
    <scope>NUCLEOTIDE SEQUENCE [LARGE SCALE GENOMIC DNA]</scope>
    <source>
        <strain evidence="2 3">PY97M</strain>
    </source>
</reference>
<protein>
    <submittedName>
        <fullName evidence="2">Glutamine amidotransferase</fullName>
    </submittedName>
</protein>
<evidence type="ECO:0000313" key="2">
    <source>
        <dbReference type="EMBL" id="EPD13187.1"/>
    </source>
</evidence>
<proteinExistence type="predicted"/>
<name>A0AB33Z1P9_9GAMM</name>
<gene>
    <name evidence="2" type="ORF">L196_06080</name>
</gene>
<keyword evidence="3" id="KW-1185">Reference proteome</keyword>
<dbReference type="InterPro" id="IPR017926">
    <property type="entry name" value="GATASE"/>
</dbReference>
<dbReference type="FunFam" id="3.40.50.880:FF:000033">
    <property type="entry name" value="Glutamine amidotransferase class-I"/>
    <property type="match status" value="1"/>
</dbReference>
<dbReference type="CDD" id="cd01741">
    <property type="entry name" value="GATase1_1"/>
    <property type="match status" value="1"/>
</dbReference>
<dbReference type="EMBL" id="ASHL01000004">
    <property type="protein sequence ID" value="EPD13187.1"/>
    <property type="molecule type" value="Genomic_DNA"/>
</dbReference>
<dbReference type="AlphaFoldDB" id="A0AB33Z1P9"/>
<dbReference type="PROSITE" id="PS51273">
    <property type="entry name" value="GATASE_TYPE_1"/>
    <property type="match status" value="1"/>
</dbReference>
<organism evidence="2 3">
    <name type="scientific">Cycloclasticus pugetii</name>
    <dbReference type="NCBI Taxonomy" id="34068"/>
    <lineage>
        <taxon>Bacteria</taxon>
        <taxon>Pseudomonadati</taxon>
        <taxon>Pseudomonadota</taxon>
        <taxon>Gammaproteobacteria</taxon>
        <taxon>Thiotrichales</taxon>
        <taxon>Piscirickettsiaceae</taxon>
        <taxon>Cycloclasticus</taxon>
    </lineage>
</organism>
<dbReference type="Gene3D" id="3.40.50.880">
    <property type="match status" value="1"/>
</dbReference>
<feature type="domain" description="Glutamine amidotransferase" evidence="1">
    <location>
        <begin position="36"/>
        <end position="185"/>
    </location>
</feature>
<dbReference type="InterPro" id="IPR044992">
    <property type="entry name" value="ChyE-like"/>
</dbReference>
<dbReference type="PANTHER" id="PTHR42695">
    <property type="entry name" value="GLUTAMINE AMIDOTRANSFERASE YLR126C-RELATED"/>
    <property type="match status" value="1"/>
</dbReference>
<evidence type="ECO:0000259" key="1">
    <source>
        <dbReference type="Pfam" id="PF00117"/>
    </source>
</evidence>
<dbReference type="InterPro" id="IPR029062">
    <property type="entry name" value="Class_I_gatase-like"/>
</dbReference>
<comment type="caution">
    <text evidence="2">The sequence shown here is derived from an EMBL/GenBank/DDBJ whole genome shotgun (WGS) entry which is preliminary data.</text>
</comment>
<accession>A0AB33Z1P9</accession>
<keyword evidence="2" id="KW-0315">Glutamine amidotransferase</keyword>
<evidence type="ECO:0000313" key="3">
    <source>
        <dbReference type="Proteomes" id="UP000015462"/>
    </source>
</evidence>
<dbReference type="PANTHER" id="PTHR42695:SF5">
    <property type="entry name" value="GLUTAMINE AMIDOTRANSFERASE YLR126C-RELATED"/>
    <property type="match status" value="1"/>
</dbReference>
<sequence length="231" mass="25696">MRAHYLQHVPFEGLGSIAPWLQQAGYNISSTQLYNSEALPDLTDIDFLIVMGGPMSANDHQQYPWLEAEQQFIQKAVKSDLPVLGICLGAQLIASAMGAKVYPQPKKEIGWFPVKAIQPKLSTVFQFPDDINAFHWHGETFTLPKGAIHIAKSEACENQAFQIGTKTIGLQFHLETTLQSAQALVDNCGDELVEAKYIQTEDTILSAPEERFLSINRLMGCVLNYLHTNHA</sequence>
<dbReference type="SUPFAM" id="SSF52317">
    <property type="entry name" value="Class I glutamine amidotransferase-like"/>
    <property type="match status" value="1"/>
</dbReference>
<dbReference type="GO" id="GO:0005829">
    <property type="term" value="C:cytosol"/>
    <property type="evidence" value="ECO:0007669"/>
    <property type="project" value="TreeGrafter"/>
</dbReference>